<dbReference type="NCBIfam" id="TIGR00756">
    <property type="entry name" value="PPR"/>
    <property type="match status" value="1"/>
</dbReference>
<evidence type="ECO:0000256" key="8">
    <source>
        <dbReference type="PROSITE-ProRule" id="PRU00708"/>
    </source>
</evidence>
<dbReference type="InterPro" id="IPR002885">
    <property type="entry name" value="PPR_rpt"/>
</dbReference>
<feature type="binding site" evidence="7">
    <location>
        <position position="383"/>
    </location>
    <ligand>
        <name>Zn(2+)</name>
        <dbReference type="ChEBI" id="CHEBI:29105"/>
    </ligand>
</feature>
<dbReference type="Pfam" id="PF03006">
    <property type="entry name" value="HlyIII"/>
    <property type="match status" value="1"/>
</dbReference>
<dbReference type="GO" id="GO:0046872">
    <property type="term" value="F:metal ion binding"/>
    <property type="evidence" value="ECO:0007669"/>
    <property type="project" value="UniProtKB-KW"/>
</dbReference>
<evidence type="ECO:0000313" key="10">
    <source>
        <dbReference type="EMBL" id="KAG0498974.1"/>
    </source>
</evidence>
<dbReference type="PANTHER" id="PTHR20855">
    <property type="entry name" value="ADIPOR/PROGESTIN RECEPTOR-RELATED"/>
    <property type="match status" value="1"/>
</dbReference>
<reference evidence="10 11" key="1">
    <citation type="journal article" date="2020" name="Nat. Food">
        <title>A phased Vanilla planifolia genome enables genetic improvement of flavour and production.</title>
        <authorList>
            <person name="Hasing T."/>
            <person name="Tang H."/>
            <person name="Brym M."/>
            <person name="Khazi F."/>
            <person name="Huang T."/>
            <person name="Chambers A.H."/>
        </authorList>
    </citation>
    <scope>NUCLEOTIDE SEQUENCE [LARGE SCALE GENOMIC DNA]</scope>
    <source>
        <tissue evidence="10">Leaf</tissue>
    </source>
</reference>
<dbReference type="FunFam" id="1.25.40.10:FF:000531">
    <property type="entry name" value="Pentatricopeptide repeat-containing protein"/>
    <property type="match status" value="1"/>
</dbReference>
<dbReference type="GO" id="GO:0016020">
    <property type="term" value="C:membrane"/>
    <property type="evidence" value="ECO:0007669"/>
    <property type="project" value="UniProtKB-SubCell"/>
</dbReference>
<feature type="transmembrane region" description="Helical" evidence="9">
    <location>
        <begin position="280"/>
        <end position="301"/>
    </location>
</feature>
<evidence type="ECO:0000256" key="2">
    <source>
        <dbReference type="ARBA" id="ARBA00007018"/>
    </source>
</evidence>
<evidence type="ECO:0000256" key="4">
    <source>
        <dbReference type="ARBA" id="ARBA00022737"/>
    </source>
</evidence>
<feature type="binding site" evidence="7">
    <location>
        <position position="379"/>
    </location>
    <ligand>
        <name>Zn(2+)</name>
        <dbReference type="ChEBI" id="CHEBI:29105"/>
    </ligand>
</feature>
<feature type="repeat" description="PPR" evidence="8">
    <location>
        <begin position="473"/>
        <end position="507"/>
    </location>
</feature>
<evidence type="ECO:0000256" key="9">
    <source>
        <dbReference type="SAM" id="Phobius"/>
    </source>
</evidence>
<evidence type="ECO:0000256" key="3">
    <source>
        <dbReference type="ARBA" id="ARBA00022692"/>
    </source>
</evidence>
<evidence type="ECO:0000256" key="7">
    <source>
        <dbReference type="PIRSR" id="PIRSR604254-1"/>
    </source>
</evidence>
<dbReference type="GO" id="GO:0009725">
    <property type="term" value="P:response to hormone"/>
    <property type="evidence" value="ECO:0007669"/>
    <property type="project" value="TreeGrafter"/>
</dbReference>
<feature type="transmembrane region" description="Helical" evidence="9">
    <location>
        <begin position="250"/>
        <end position="268"/>
    </location>
</feature>
<feature type="transmembrane region" description="Helical" evidence="9">
    <location>
        <begin position="308"/>
        <end position="326"/>
    </location>
</feature>
<sequence>MDREDVMGKFAAEGAESYRFLQGGACRKEGRGRRFWKKVRYQLVEYHSLPSYLKDNEFILGHYRSEWPLKQILYSIFTIHNETLNVWTHLIGFFIFLILTIYTAMKIPKVVDVYSLQHLPEMLKTADLQKLQSDLIACLPVLPQFSHLQKLKNELKSSFPMIDSLPSLPHWHFAELISKCFPQRLSNGNQTQRSMTNEVANLIAPLFVRPIPRWPFFVFLGGAMFCLLASSTCHLLFCHSRRIAYIMLRLDYAGIAALIATSFYPPVYYSFMCDPFFCHLYLGFITLVGCATIAASLIPAFETPEYRVIRAALFFGMGVSGVVPILHKLIAFRHRPEAVYTTMYEVLMGICYGLGALVYATRIPERWKPGKFDIAGHSHQLFHVLVVLGAYTHYRAEAAEQAAPCLSSPSLLTLLPKCSSLREFKQFHALSVKSRLHRDPLVVSKLIDALVDNSSPSFLAFAHQLFDEIPHRDVVVFNTLVRGYSRSHDPHRAISLFCQMLEASITPDAYSFPSLLKACSSARALEEGRQTHASAIKLGLGDNAFVLPRSSTSCVQSSRPTEALALFRELQTRNIRPTYVTILGVLAACALIRALDLGRWIHEYVKRPPSLRILRSTQL</sequence>
<dbReference type="GO" id="GO:0038023">
    <property type="term" value="F:signaling receptor activity"/>
    <property type="evidence" value="ECO:0007669"/>
    <property type="project" value="TreeGrafter"/>
</dbReference>
<feature type="transmembrane region" description="Helical" evidence="9">
    <location>
        <begin position="338"/>
        <end position="361"/>
    </location>
</feature>
<feature type="transmembrane region" description="Helical" evidence="9">
    <location>
        <begin position="216"/>
        <end position="238"/>
    </location>
</feature>
<dbReference type="AlphaFoldDB" id="A0A835S0E4"/>
<dbReference type="PROSITE" id="PS51375">
    <property type="entry name" value="PPR"/>
    <property type="match status" value="1"/>
</dbReference>
<proteinExistence type="inferred from homology"/>
<keyword evidence="11" id="KW-1185">Reference proteome</keyword>
<keyword evidence="3 9" id="KW-0812">Transmembrane</keyword>
<keyword evidence="7" id="KW-0862">Zinc</keyword>
<keyword evidence="6 9" id="KW-0472">Membrane</keyword>
<feature type="binding site" evidence="7">
    <location>
        <position position="234"/>
    </location>
    <ligand>
        <name>Zn(2+)</name>
        <dbReference type="ChEBI" id="CHEBI:29105"/>
    </ligand>
</feature>
<keyword evidence="7" id="KW-0479">Metal-binding</keyword>
<gene>
    <name evidence="10" type="ORF">HPP92_003665</name>
</gene>
<evidence type="ECO:0000256" key="5">
    <source>
        <dbReference type="ARBA" id="ARBA00022989"/>
    </source>
</evidence>
<dbReference type="Gene3D" id="1.25.40.10">
    <property type="entry name" value="Tetratricopeptide repeat domain"/>
    <property type="match status" value="1"/>
</dbReference>
<keyword evidence="4" id="KW-0677">Repeat</keyword>
<dbReference type="PANTHER" id="PTHR20855:SF52">
    <property type="entry name" value="ADIPONECTIN RECEPTOR PROTEIN"/>
    <property type="match status" value="1"/>
</dbReference>
<dbReference type="InterPro" id="IPR004254">
    <property type="entry name" value="AdipoR/HlyIII-related"/>
</dbReference>
<name>A0A835S0E4_VANPL</name>
<keyword evidence="5 9" id="KW-1133">Transmembrane helix</keyword>
<dbReference type="InterPro" id="IPR011990">
    <property type="entry name" value="TPR-like_helical_dom_sf"/>
</dbReference>
<evidence type="ECO:0000256" key="1">
    <source>
        <dbReference type="ARBA" id="ARBA00004141"/>
    </source>
</evidence>
<accession>A0A835S0E4</accession>
<comment type="caution">
    <text evidence="10">The sequence shown here is derived from an EMBL/GenBank/DDBJ whole genome shotgun (WGS) entry which is preliminary data.</text>
</comment>
<protein>
    <submittedName>
        <fullName evidence="10">Uncharacterized protein</fullName>
    </submittedName>
</protein>
<dbReference type="Pfam" id="PF13041">
    <property type="entry name" value="PPR_2"/>
    <property type="match status" value="1"/>
</dbReference>
<dbReference type="GO" id="GO:0009744">
    <property type="term" value="P:response to sucrose"/>
    <property type="evidence" value="ECO:0007669"/>
    <property type="project" value="UniProtKB-ARBA"/>
</dbReference>
<dbReference type="Proteomes" id="UP000636800">
    <property type="component" value="Chromosome 1"/>
</dbReference>
<comment type="subcellular location">
    <subcellularLocation>
        <location evidence="1">Membrane</location>
        <topology evidence="1">Multi-pass membrane protein</topology>
    </subcellularLocation>
</comment>
<dbReference type="EMBL" id="JADCNL010000001">
    <property type="protein sequence ID" value="KAG0498974.1"/>
    <property type="molecule type" value="Genomic_DNA"/>
</dbReference>
<feature type="transmembrane region" description="Helical" evidence="9">
    <location>
        <begin position="84"/>
        <end position="105"/>
    </location>
</feature>
<organism evidence="10 11">
    <name type="scientific">Vanilla planifolia</name>
    <name type="common">Vanilla</name>
    <dbReference type="NCBI Taxonomy" id="51239"/>
    <lineage>
        <taxon>Eukaryota</taxon>
        <taxon>Viridiplantae</taxon>
        <taxon>Streptophyta</taxon>
        <taxon>Embryophyta</taxon>
        <taxon>Tracheophyta</taxon>
        <taxon>Spermatophyta</taxon>
        <taxon>Magnoliopsida</taxon>
        <taxon>Liliopsida</taxon>
        <taxon>Asparagales</taxon>
        <taxon>Orchidaceae</taxon>
        <taxon>Vanilloideae</taxon>
        <taxon>Vanilleae</taxon>
        <taxon>Vanilla</taxon>
    </lineage>
</organism>
<evidence type="ECO:0000256" key="6">
    <source>
        <dbReference type="ARBA" id="ARBA00023136"/>
    </source>
</evidence>
<evidence type="ECO:0000313" key="11">
    <source>
        <dbReference type="Proteomes" id="UP000636800"/>
    </source>
</evidence>
<comment type="similarity">
    <text evidence="2">Belongs to the ADIPOR family.</text>
</comment>